<accession>E6W1W5</accession>
<evidence type="ECO:0000313" key="2">
    <source>
        <dbReference type="Proteomes" id="UP000002572"/>
    </source>
</evidence>
<dbReference type="STRING" id="653733.Selin_0753"/>
<dbReference type="SUPFAM" id="SSF48695">
    <property type="entry name" value="Multiheme cytochromes"/>
    <property type="match status" value="1"/>
</dbReference>
<keyword evidence="2" id="KW-1185">Reference proteome</keyword>
<gene>
    <name evidence="1" type="ordered locus">Selin_0753</name>
</gene>
<dbReference type="eggNOG" id="COG0484">
    <property type="taxonomic scope" value="Bacteria"/>
</dbReference>
<proteinExistence type="predicted"/>
<sequence length="192" mass="21087">MGLVNKFTDTFFLACHIFSRIRHQASRVLPSRKLSQSLMGEGRAYRLQLASEMLYQAVNACTFPSACTVSKEEIMRKTVGLACALVLLAAGMAWAQGTPSRHPVPMNSTDCMSCHEKSSPAVVQEWQTSAHGMTGVTCATCHGDEANFQSSPPVQSCRGCHPAEVATAPERRNCTSCHTTHSYRAHRTHYLR</sequence>
<dbReference type="InterPro" id="IPR036280">
    <property type="entry name" value="Multihaem_cyt_sf"/>
</dbReference>
<dbReference type="KEGG" id="din:Selin_0753"/>
<evidence type="ECO:0000313" key="1">
    <source>
        <dbReference type="EMBL" id="ADU65497.1"/>
    </source>
</evidence>
<dbReference type="Proteomes" id="UP000002572">
    <property type="component" value="Chromosome"/>
</dbReference>
<dbReference type="HOGENOM" id="CLU_1413144_0_0_0"/>
<name>E6W1W5_DESIS</name>
<dbReference type="Gene3D" id="3.90.10.10">
    <property type="entry name" value="Cytochrome C3"/>
    <property type="match status" value="1"/>
</dbReference>
<dbReference type="AlphaFoldDB" id="E6W1W5"/>
<protein>
    <submittedName>
        <fullName evidence="1">Uncharacterized protein</fullName>
    </submittedName>
</protein>
<organism evidence="1 2">
    <name type="scientific">Desulfurispirillum indicum (strain ATCC BAA-1389 / DSM 22839 / S5)</name>
    <dbReference type="NCBI Taxonomy" id="653733"/>
    <lineage>
        <taxon>Bacteria</taxon>
        <taxon>Pseudomonadati</taxon>
        <taxon>Chrysiogenota</taxon>
        <taxon>Chrysiogenia</taxon>
        <taxon>Chrysiogenales</taxon>
        <taxon>Chrysiogenaceae</taxon>
        <taxon>Desulfurispirillum</taxon>
    </lineage>
</organism>
<dbReference type="InParanoid" id="E6W1W5"/>
<dbReference type="EMBL" id="CP002432">
    <property type="protein sequence ID" value="ADU65497.1"/>
    <property type="molecule type" value="Genomic_DNA"/>
</dbReference>
<reference evidence="1 2" key="1">
    <citation type="submission" date="2010-12" db="EMBL/GenBank/DDBJ databases">
        <title>Complete sequence of Desulfurispirillum indicum S5.</title>
        <authorList>
            <consortium name="US DOE Joint Genome Institute"/>
            <person name="Lucas S."/>
            <person name="Copeland A."/>
            <person name="Lapidus A."/>
            <person name="Cheng J.-F."/>
            <person name="Goodwin L."/>
            <person name="Pitluck S."/>
            <person name="Chertkov O."/>
            <person name="Held B."/>
            <person name="Detter J.C."/>
            <person name="Han C."/>
            <person name="Tapia R."/>
            <person name="Land M."/>
            <person name="Hauser L."/>
            <person name="Kyrpides N."/>
            <person name="Ivanova N."/>
            <person name="Mikhailova N."/>
            <person name="Haggblom M."/>
            <person name="Rauschenbach I."/>
            <person name="Bini E."/>
            <person name="Woyke T."/>
        </authorList>
    </citation>
    <scope>NUCLEOTIDE SEQUENCE [LARGE SCALE GENOMIC DNA]</scope>
    <source>
        <strain evidence="2">ATCC BAA-1389 / DSM 22839 / S5</strain>
    </source>
</reference>